<reference evidence="6 9" key="3">
    <citation type="submission" date="2020-01" db="EMBL/GenBank/DDBJ databases">
        <title>Insect and environment-associated Actinomycetes.</title>
        <authorList>
            <person name="Currrie C."/>
            <person name="Chevrette M."/>
            <person name="Carlson C."/>
            <person name="Stubbendieck R."/>
            <person name="Wendt-Pienkowski E."/>
        </authorList>
    </citation>
    <scope>NUCLEOTIDE SEQUENCE [LARGE SCALE GENOMIC DNA]</scope>
    <source>
        <strain evidence="6 9">SID8386</strain>
    </source>
</reference>
<dbReference type="PANTHER" id="PTHR33867">
    <property type="entry name" value="RIBOSOME MATURATION FACTOR RIMP"/>
    <property type="match status" value="1"/>
</dbReference>
<comment type="similarity">
    <text evidence="3">Belongs to the RimP family.</text>
</comment>
<gene>
    <name evidence="3 6" type="primary">rimP</name>
    <name evidence="6" type="ORF">G3I59_23825</name>
    <name evidence="7" type="ORF">SAMN05421854_103290</name>
</gene>
<evidence type="ECO:0000256" key="4">
    <source>
        <dbReference type="SAM" id="MobiDB-lite"/>
    </source>
</evidence>
<evidence type="ECO:0000313" key="8">
    <source>
        <dbReference type="Proteomes" id="UP000199137"/>
    </source>
</evidence>
<dbReference type="Proteomes" id="UP000470404">
    <property type="component" value="Unassembled WGS sequence"/>
</dbReference>
<reference evidence="8" key="2">
    <citation type="submission" date="2016-10" db="EMBL/GenBank/DDBJ databases">
        <authorList>
            <person name="Varghese N."/>
            <person name="Submissions S."/>
        </authorList>
    </citation>
    <scope>NUCLEOTIDE SEQUENCE [LARGE SCALE GENOMIC DNA]</scope>
    <source>
        <strain evidence="8">DSM 44637</strain>
    </source>
</reference>
<accession>A0A1I5KQ85</accession>
<dbReference type="GO" id="GO:0005829">
    <property type="term" value="C:cytosol"/>
    <property type="evidence" value="ECO:0007669"/>
    <property type="project" value="TreeGrafter"/>
</dbReference>
<keyword evidence="2 3" id="KW-0690">Ribosome biogenesis</keyword>
<evidence type="ECO:0000259" key="5">
    <source>
        <dbReference type="Pfam" id="PF02576"/>
    </source>
</evidence>
<dbReference type="Gene3D" id="3.30.300.70">
    <property type="entry name" value="RimP-like superfamily, N-terminal"/>
    <property type="match status" value="1"/>
</dbReference>
<dbReference type="EMBL" id="JAAGNC010000121">
    <property type="protein sequence ID" value="NEC58551.1"/>
    <property type="molecule type" value="Genomic_DNA"/>
</dbReference>
<organism evidence="7 8">
    <name type="scientific">Amycolatopsis rubida</name>
    <dbReference type="NCBI Taxonomy" id="112413"/>
    <lineage>
        <taxon>Bacteria</taxon>
        <taxon>Bacillati</taxon>
        <taxon>Actinomycetota</taxon>
        <taxon>Actinomycetes</taxon>
        <taxon>Pseudonocardiales</taxon>
        <taxon>Pseudonocardiaceae</taxon>
        <taxon>Amycolatopsis</taxon>
    </lineage>
</organism>
<feature type="domain" description="Ribosome maturation factor RimP N-terminal" evidence="5">
    <location>
        <begin position="12"/>
        <end position="85"/>
    </location>
</feature>
<dbReference type="HAMAP" id="MF_01077">
    <property type="entry name" value="RimP"/>
    <property type="match status" value="1"/>
</dbReference>
<comment type="subcellular location">
    <subcellularLocation>
        <location evidence="3">Cytoplasm</location>
    </subcellularLocation>
</comment>
<evidence type="ECO:0000256" key="2">
    <source>
        <dbReference type="ARBA" id="ARBA00022517"/>
    </source>
</evidence>
<evidence type="ECO:0000256" key="1">
    <source>
        <dbReference type="ARBA" id="ARBA00022490"/>
    </source>
</evidence>
<dbReference type="GO" id="GO:0000028">
    <property type="term" value="P:ribosomal small subunit assembly"/>
    <property type="evidence" value="ECO:0007669"/>
    <property type="project" value="TreeGrafter"/>
</dbReference>
<dbReference type="InterPro" id="IPR003728">
    <property type="entry name" value="Ribosome_maturation_RimP"/>
</dbReference>
<dbReference type="STRING" id="112413.SAMN05421854_103290"/>
<dbReference type="NCBIfam" id="NF000930">
    <property type="entry name" value="PRK00092.2-2"/>
    <property type="match status" value="1"/>
</dbReference>
<dbReference type="PANTHER" id="PTHR33867:SF1">
    <property type="entry name" value="RIBOSOME MATURATION FACTOR RIMP"/>
    <property type="match status" value="1"/>
</dbReference>
<dbReference type="InterPro" id="IPR035956">
    <property type="entry name" value="RimP_N_sf"/>
</dbReference>
<keyword evidence="1 3" id="KW-0963">Cytoplasm</keyword>
<evidence type="ECO:0000313" key="7">
    <source>
        <dbReference type="EMBL" id="SFO87013.1"/>
    </source>
</evidence>
<dbReference type="SUPFAM" id="SSF75420">
    <property type="entry name" value="YhbC-like, N-terminal domain"/>
    <property type="match status" value="1"/>
</dbReference>
<dbReference type="InterPro" id="IPR028989">
    <property type="entry name" value="RimP_N"/>
</dbReference>
<proteinExistence type="inferred from homology"/>
<evidence type="ECO:0000256" key="3">
    <source>
        <dbReference type="HAMAP-Rule" id="MF_01077"/>
    </source>
</evidence>
<evidence type="ECO:0000313" key="9">
    <source>
        <dbReference type="Proteomes" id="UP000470404"/>
    </source>
</evidence>
<protein>
    <recommendedName>
        <fullName evidence="3">Ribosome maturation factor RimP</fullName>
    </recommendedName>
</protein>
<comment type="function">
    <text evidence="3">Required for maturation of 30S ribosomal subunits.</text>
</comment>
<feature type="region of interest" description="Disordered" evidence="4">
    <location>
        <begin position="155"/>
        <end position="177"/>
    </location>
</feature>
<dbReference type="Pfam" id="PF02576">
    <property type="entry name" value="RimP_N"/>
    <property type="match status" value="1"/>
</dbReference>
<reference evidence="7" key="1">
    <citation type="submission" date="2016-10" db="EMBL/GenBank/DDBJ databases">
        <authorList>
            <person name="de Groot N.N."/>
        </authorList>
    </citation>
    <scope>NUCLEOTIDE SEQUENCE [LARGE SCALE GENOMIC DNA]</scope>
    <source>
        <strain evidence="7">DSM 44637</strain>
    </source>
</reference>
<dbReference type="Proteomes" id="UP000199137">
    <property type="component" value="Unassembled WGS sequence"/>
</dbReference>
<dbReference type="RefSeq" id="WP_067590915.1">
    <property type="nucleotide sequence ID" value="NZ_FOWC01000003.1"/>
</dbReference>
<name>A0A1I5KQ85_9PSEU</name>
<dbReference type="AlphaFoldDB" id="A0A1I5KQ85"/>
<evidence type="ECO:0000313" key="6">
    <source>
        <dbReference type="EMBL" id="NEC58551.1"/>
    </source>
</evidence>
<dbReference type="OrthoDB" id="9805006at2"/>
<keyword evidence="9" id="KW-1185">Reference proteome</keyword>
<dbReference type="EMBL" id="FOWC01000003">
    <property type="protein sequence ID" value="SFO87013.1"/>
    <property type="molecule type" value="Genomic_DNA"/>
</dbReference>
<dbReference type="GO" id="GO:0006412">
    <property type="term" value="P:translation"/>
    <property type="evidence" value="ECO:0007669"/>
    <property type="project" value="TreeGrafter"/>
</dbReference>
<sequence length="177" mass="19387">MPNELASRLEPIVAEAVTTAGFDLDSLEVQQAGRRQLVKVVVDSDDGVGLDEVAEVSRTVSAALDENEHVLASAYTLEVTSPGLDRPLTQRRHWRRARFRLVKITPVEGSAYLGRVGHAGEKSVRVLADGRIKDVHYQSVAKAVVEVEFKQPPAEDLKALTDDSAGEDDKDKKEESK</sequence>